<evidence type="ECO:0000256" key="5">
    <source>
        <dbReference type="ARBA" id="ARBA00022827"/>
    </source>
</evidence>
<reference evidence="9 11" key="1">
    <citation type="submission" date="2016-11" db="EMBL/GenBank/DDBJ databases">
        <authorList>
            <person name="Jaros S."/>
            <person name="Januszkiewicz K."/>
            <person name="Wedrychowicz H."/>
        </authorList>
    </citation>
    <scope>NUCLEOTIDE SEQUENCE [LARGE SCALE GENOMIC DNA]</scope>
    <source>
        <strain evidence="9">NVI 5450</strain>
    </source>
</reference>
<evidence type="ECO:0000256" key="7">
    <source>
        <dbReference type="ARBA" id="ARBA00023002"/>
    </source>
</evidence>
<dbReference type="InterPro" id="IPR025700">
    <property type="entry name" value="Lys/Orn_oxygenase"/>
</dbReference>
<evidence type="ECO:0000256" key="1">
    <source>
        <dbReference type="ARBA" id="ARBA00001974"/>
    </source>
</evidence>
<evidence type="ECO:0000256" key="2">
    <source>
        <dbReference type="ARBA" id="ARBA00004924"/>
    </source>
</evidence>
<reference evidence="8 10" key="2">
    <citation type="submission" date="2016-11" db="EMBL/GenBank/DDBJ databases">
        <authorList>
            <person name="Klemetsen T."/>
        </authorList>
    </citation>
    <scope>NUCLEOTIDE SEQUENCE [LARGE SCALE GENOMIC DNA]</scope>
    <source>
        <strain evidence="8">MT 2528</strain>
    </source>
</reference>
<gene>
    <name evidence="8" type="ORF">MT2528_0358</name>
    <name evidence="9" type="ORF">NVI5450_0342</name>
</gene>
<sequence length="431" mass="48832">MLNKATIYDVIGIGFGPANLAVAIAMQESSVNEQSMSYCFLEKKPVFEWHGGMLLDGTRMQISFLKDLVTQRNPLSHYTFVNYLHQHNRLNSFINLSSYSPSRIEFNDYLSWAASHFSEHVDYGANVVAVEPVEVEGEVDIVKVVSLNAQGIEDIRYTRNLIVGVGGAAKLPDQFLEHRSDKVIHSSGYKIWRKTFKTENNKPKVAIVGAGQSAAEIFVELCNDYPDGEINLVNRGRAIYPADDSPFVNEIFNPEFTDEIYSYAPEERDSVIQRYSGTNYSVVDKPEIEAIYERLYLQEVTGKGEHKYLPLHEISEVAIAKNHVAMRLHNTSTQTKVWHDYDAIVLATGYHYNSFNTLLDELKPWMYMDNVERCYRIPLKDGCNVNVFLQGCCESTHGLSDTLLSILAVRSQEIVNCLVERISESKNNVCV</sequence>
<keyword evidence="4" id="KW-0285">Flavoprotein</keyword>
<evidence type="ECO:0000313" key="10">
    <source>
        <dbReference type="Proteomes" id="UP000182660"/>
    </source>
</evidence>
<keyword evidence="9" id="KW-0503">Monooxygenase</keyword>
<evidence type="ECO:0000313" key="9">
    <source>
        <dbReference type="EMBL" id="SGY84051.1"/>
    </source>
</evidence>
<dbReference type="GO" id="GO:0006879">
    <property type="term" value="P:intracellular iron ion homeostasis"/>
    <property type="evidence" value="ECO:0007669"/>
    <property type="project" value="TreeGrafter"/>
</dbReference>
<keyword evidence="6" id="KW-0521">NADP</keyword>
<comment type="cofactor">
    <cofactor evidence="1">
        <name>FAD</name>
        <dbReference type="ChEBI" id="CHEBI:57692"/>
    </cofactor>
</comment>
<dbReference type="GO" id="GO:0004497">
    <property type="term" value="F:monooxygenase activity"/>
    <property type="evidence" value="ECO:0007669"/>
    <property type="project" value="UniProtKB-KW"/>
</dbReference>
<comment type="pathway">
    <text evidence="2">Siderophore biosynthesis.</text>
</comment>
<dbReference type="Pfam" id="PF13434">
    <property type="entry name" value="Lys_Orn_oxgnase"/>
    <property type="match status" value="1"/>
</dbReference>
<name>A0A090IFU2_9GAMM</name>
<dbReference type="Proteomes" id="UP000183794">
    <property type="component" value="Unassembled WGS sequence"/>
</dbReference>
<dbReference type="Proteomes" id="UP000182660">
    <property type="component" value="Unassembled WGS sequence"/>
</dbReference>
<dbReference type="AlphaFoldDB" id="A0A090IFU2"/>
<dbReference type="EMBL" id="FPLJ01000013">
    <property type="protein sequence ID" value="SGY83070.1"/>
    <property type="molecule type" value="Genomic_DNA"/>
</dbReference>
<dbReference type="HOGENOM" id="CLU_020931_2_0_6"/>
<dbReference type="InterPro" id="IPR036188">
    <property type="entry name" value="FAD/NAD-bd_sf"/>
</dbReference>
<organism evidence="9 11">
    <name type="scientific">Moritella viscosa</name>
    <dbReference type="NCBI Taxonomy" id="80854"/>
    <lineage>
        <taxon>Bacteria</taxon>
        <taxon>Pseudomonadati</taxon>
        <taxon>Pseudomonadota</taxon>
        <taxon>Gammaproteobacteria</taxon>
        <taxon>Alteromonadales</taxon>
        <taxon>Moritellaceae</taxon>
        <taxon>Moritella</taxon>
    </lineage>
</organism>
<proteinExistence type="inferred from homology"/>
<dbReference type="EMBL" id="FPLD01000011">
    <property type="protein sequence ID" value="SGY84051.1"/>
    <property type="molecule type" value="Genomic_DNA"/>
</dbReference>
<keyword evidence="5" id="KW-0274">FAD</keyword>
<keyword evidence="7" id="KW-0560">Oxidoreductase</keyword>
<evidence type="ECO:0000313" key="11">
    <source>
        <dbReference type="Proteomes" id="UP000183794"/>
    </source>
</evidence>
<dbReference type="OrthoDB" id="7527071at2"/>
<dbReference type="KEGG" id="mvs:MVIS_0635"/>
<protein>
    <submittedName>
        <fullName evidence="9">L-ornithine 5-monooxygenase PvdA of pyoverdin biosynthesis</fullName>
    </submittedName>
</protein>
<evidence type="ECO:0000256" key="3">
    <source>
        <dbReference type="ARBA" id="ARBA00007588"/>
    </source>
</evidence>
<evidence type="ECO:0000256" key="4">
    <source>
        <dbReference type="ARBA" id="ARBA00022630"/>
    </source>
</evidence>
<dbReference type="Gene3D" id="3.50.50.60">
    <property type="entry name" value="FAD/NAD(P)-binding domain"/>
    <property type="match status" value="1"/>
</dbReference>
<dbReference type="RefSeq" id="WP_045109078.1">
    <property type="nucleotide sequence ID" value="NZ_CAWQZC010000093.1"/>
</dbReference>
<dbReference type="PANTHER" id="PTHR42802">
    <property type="entry name" value="MONOOXYGENASE"/>
    <property type="match status" value="1"/>
</dbReference>
<accession>A0A090IFU2</accession>
<dbReference type="PANTHER" id="PTHR42802:SF1">
    <property type="entry name" value="L-ORNITHINE N(5)-MONOOXYGENASE"/>
    <property type="match status" value="1"/>
</dbReference>
<dbReference type="STRING" id="80854.MVIS_0635"/>
<evidence type="ECO:0000313" key="8">
    <source>
        <dbReference type="EMBL" id="SGY83070.1"/>
    </source>
</evidence>
<comment type="similarity">
    <text evidence="3">Belongs to the lysine N(6)-hydroxylase/L-ornithine N(5)-oxygenase family.</text>
</comment>
<dbReference type="PATRIC" id="fig|80854.5.peg.666"/>
<dbReference type="SUPFAM" id="SSF51905">
    <property type="entry name" value="FAD/NAD(P)-binding domain"/>
    <property type="match status" value="2"/>
</dbReference>
<keyword evidence="10" id="KW-1185">Reference proteome</keyword>
<dbReference type="GeneID" id="61294091"/>
<evidence type="ECO:0000256" key="6">
    <source>
        <dbReference type="ARBA" id="ARBA00022857"/>
    </source>
</evidence>